<gene>
    <name evidence="2" type="primary">Ugt1a8-L2</name>
    <name evidence="2" type="ORF">Hamer_G000931</name>
</gene>
<organism evidence="2 3">
    <name type="scientific">Homarus americanus</name>
    <name type="common">American lobster</name>
    <dbReference type="NCBI Taxonomy" id="6706"/>
    <lineage>
        <taxon>Eukaryota</taxon>
        <taxon>Metazoa</taxon>
        <taxon>Ecdysozoa</taxon>
        <taxon>Arthropoda</taxon>
        <taxon>Crustacea</taxon>
        <taxon>Multicrustacea</taxon>
        <taxon>Malacostraca</taxon>
        <taxon>Eumalacostraca</taxon>
        <taxon>Eucarida</taxon>
        <taxon>Decapoda</taxon>
        <taxon>Pleocyemata</taxon>
        <taxon>Astacidea</taxon>
        <taxon>Nephropoidea</taxon>
        <taxon>Nephropidae</taxon>
        <taxon>Homarus</taxon>
    </lineage>
</organism>
<evidence type="ECO:0000313" key="2">
    <source>
        <dbReference type="EMBL" id="KAG7171973.1"/>
    </source>
</evidence>
<dbReference type="EMBL" id="JAHLQT010011632">
    <property type="protein sequence ID" value="KAG7171973.1"/>
    <property type="molecule type" value="Genomic_DNA"/>
</dbReference>
<dbReference type="Proteomes" id="UP000747542">
    <property type="component" value="Unassembled WGS sequence"/>
</dbReference>
<protein>
    <submittedName>
        <fullName evidence="2">Putative UDP-glucuronosyltransferase 1-8-like 2</fullName>
    </submittedName>
</protein>
<evidence type="ECO:0000313" key="3">
    <source>
        <dbReference type="Proteomes" id="UP000747542"/>
    </source>
</evidence>
<reference evidence="2" key="1">
    <citation type="journal article" date="2021" name="Sci. Adv.">
        <title>The American lobster genome reveals insights on longevity, neural, and immune adaptations.</title>
        <authorList>
            <person name="Polinski J.M."/>
            <person name="Zimin A.V."/>
            <person name="Clark K.F."/>
            <person name="Kohn A.B."/>
            <person name="Sadowski N."/>
            <person name="Timp W."/>
            <person name="Ptitsyn A."/>
            <person name="Khanna P."/>
            <person name="Romanova D.Y."/>
            <person name="Williams P."/>
            <person name="Greenwood S.J."/>
            <person name="Moroz L.L."/>
            <person name="Walt D.R."/>
            <person name="Bodnar A.G."/>
        </authorList>
    </citation>
    <scope>NUCLEOTIDE SEQUENCE</scope>
    <source>
        <strain evidence="2">GMGI-L3</strain>
    </source>
</reference>
<dbReference type="AlphaFoldDB" id="A0A8J5N284"/>
<name>A0A8J5N284_HOMAM</name>
<comment type="caution">
    <text evidence="2">The sequence shown here is derived from an EMBL/GenBank/DDBJ whole genome shotgun (WGS) entry which is preliminary data.</text>
</comment>
<keyword evidence="1" id="KW-0732">Signal</keyword>
<evidence type="ECO:0000256" key="1">
    <source>
        <dbReference type="SAM" id="SignalP"/>
    </source>
</evidence>
<accession>A0A8J5N284</accession>
<proteinExistence type="predicted"/>
<feature type="signal peptide" evidence="1">
    <location>
        <begin position="1"/>
        <end position="19"/>
    </location>
</feature>
<sequence length="94" mass="10357">MRPILLLVVVVMLLGGAVSELPPPERSYNILMVLMVASPSHRNVFVSLAEGLADRGHKVHMLSCLSNFSTARNITQHYVGLNIMDDLPFNVQNS</sequence>
<feature type="chain" id="PRO_5035287543" evidence="1">
    <location>
        <begin position="20"/>
        <end position="94"/>
    </location>
</feature>
<dbReference type="SUPFAM" id="SSF53756">
    <property type="entry name" value="UDP-Glycosyltransferase/glycogen phosphorylase"/>
    <property type="match status" value="1"/>
</dbReference>
<keyword evidence="3" id="KW-1185">Reference proteome</keyword>